<feature type="compositionally biased region" description="Basic and acidic residues" evidence="1">
    <location>
        <begin position="404"/>
        <end position="416"/>
    </location>
</feature>
<feature type="compositionally biased region" description="Basic and acidic residues" evidence="1">
    <location>
        <begin position="505"/>
        <end position="518"/>
    </location>
</feature>
<organism evidence="3 4">
    <name type="scientific">Hohenbuehelia grisea</name>
    <dbReference type="NCBI Taxonomy" id="104357"/>
    <lineage>
        <taxon>Eukaryota</taxon>
        <taxon>Fungi</taxon>
        <taxon>Dikarya</taxon>
        <taxon>Basidiomycota</taxon>
        <taxon>Agaricomycotina</taxon>
        <taxon>Agaricomycetes</taxon>
        <taxon>Agaricomycetidae</taxon>
        <taxon>Agaricales</taxon>
        <taxon>Pleurotineae</taxon>
        <taxon>Pleurotaceae</taxon>
        <taxon>Hohenbuehelia</taxon>
    </lineage>
</organism>
<feature type="compositionally biased region" description="Polar residues" evidence="1">
    <location>
        <begin position="468"/>
        <end position="489"/>
    </location>
</feature>
<evidence type="ECO:0000259" key="2">
    <source>
        <dbReference type="Pfam" id="PF16561"/>
    </source>
</evidence>
<feature type="region of interest" description="Disordered" evidence="1">
    <location>
        <begin position="128"/>
        <end position="153"/>
    </location>
</feature>
<feature type="compositionally biased region" description="Pro residues" evidence="1">
    <location>
        <begin position="436"/>
        <end position="447"/>
    </location>
</feature>
<feature type="region of interest" description="Disordered" evidence="1">
    <location>
        <begin position="312"/>
        <end position="518"/>
    </location>
</feature>
<keyword evidence="4" id="KW-1185">Reference proteome</keyword>
<dbReference type="Proteomes" id="UP001556367">
    <property type="component" value="Unassembled WGS sequence"/>
</dbReference>
<reference evidence="4" key="1">
    <citation type="submission" date="2024-06" db="EMBL/GenBank/DDBJ databases">
        <title>Multi-omics analyses provide insights into the biosynthesis of the anticancer antibiotic pleurotin in Hohenbuehelia grisea.</title>
        <authorList>
            <person name="Weaver J.A."/>
            <person name="Alberti F."/>
        </authorList>
    </citation>
    <scope>NUCLEOTIDE SEQUENCE [LARGE SCALE GENOMIC DNA]</scope>
    <source>
        <strain evidence="4">T-177</strain>
    </source>
</reference>
<evidence type="ECO:0000313" key="3">
    <source>
        <dbReference type="EMBL" id="KAL0949123.1"/>
    </source>
</evidence>
<feature type="domain" description="AMP-activated protein kinase glycogen-binding" evidence="2">
    <location>
        <begin position="8"/>
        <end position="83"/>
    </location>
</feature>
<sequence length="518" mass="53596">MAELHEAEFFWPHTDALNVIVTGTFDNWSSTVKLARSEGGFKGTAQVPWGERTLYKFVVDGRWTTHDDHPTETDPAGNVNNVYMAPPKPTLSSTTNGVVAESVTEKVQPNGIASEVVADDAPIKVDVKPSANGTNGFLDASGPKTPDSDDSDRRSFVADIADTIAAREGASTPIGYVVSGIGAAIGSVVGVDPINGAHIALPTPKEATFPDVPAPVDEEIVKPKEPLDIAPDVPVEIVPVNAPENNTVPTPEATTKVPDVPAETPVEIPVTDTAAIVVPVSEPAVAVPEPTPAPEAPPAPVAVATEVLPVEPSTHSPIGASAAPAAAPVNGDASPAVEEVKPAEADTAKDLPAPPLVVETPASPVPAPVSKDIQPSSEQAMAPKAEDAKPAEEAKLVVDTQPTEEAKPVEAEKPAEIAKAVAEPPKTPPKDAPKGLAPPSPTTPPASAPSTPAKSSHHRFPSFSSPRKSQGSASVESSPNASNTGTMSSMRKKRTSIFGKISHIFKHDKEKEGKEAKE</sequence>
<comment type="caution">
    <text evidence="3">The sequence shown here is derived from an EMBL/GenBank/DDBJ whole genome shotgun (WGS) entry which is preliminary data.</text>
</comment>
<dbReference type="InterPro" id="IPR013783">
    <property type="entry name" value="Ig-like_fold"/>
</dbReference>
<accession>A0ABR3J0T8</accession>
<gene>
    <name evidence="3" type="ORF">HGRIS_009207</name>
</gene>
<dbReference type="Gene3D" id="2.60.40.10">
    <property type="entry name" value="Immunoglobulins"/>
    <property type="match status" value="1"/>
</dbReference>
<dbReference type="InterPro" id="IPR014756">
    <property type="entry name" value="Ig_E-set"/>
</dbReference>
<dbReference type="EMBL" id="JASNQZ010000012">
    <property type="protein sequence ID" value="KAL0949123.1"/>
    <property type="molecule type" value="Genomic_DNA"/>
</dbReference>
<feature type="compositionally biased region" description="Basic and acidic residues" evidence="1">
    <location>
        <begin position="384"/>
        <end position="396"/>
    </location>
</feature>
<feature type="compositionally biased region" description="Basic and acidic residues" evidence="1">
    <location>
        <begin position="338"/>
        <end position="349"/>
    </location>
</feature>
<proteinExistence type="predicted"/>
<name>A0ABR3J0T8_9AGAR</name>
<dbReference type="CDD" id="cd02859">
    <property type="entry name" value="E_set_AMPKbeta_like_N"/>
    <property type="match status" value="1"/>
</dbReference>
<evidence type="ECO:0000256" key="1">
    <source>
        <dbReference type="SAM" id="MobiDB-lite"/>
    </source>
</evidence>
<dbReference type="SUPFAM" id="SSF81296">
    <property type="entry name" value="E set domains"/>
    <property type="match status" value="1"/>
</dbReference>
<evidence type="ECO:0000313" key="4">
    <source>
        <dbReference type="Proteomes" id="UP001556367"/>
    </source>
</evidence>
<protein>
    <recommendedName>
        <fullName evidence="2">AMP-activated protein kinase glycogen-binding domain-containing protein</fullName>
    </recommendedName>
</protein>
<dbReference type="Pfam" id="PF16561">
    <property type="entry name" value="AMPK1_CBM"/>
    <property type="match status" value="1"/>
</dbReference>
<dbReference type="InterPro" id="IPR032640">
    <property type="entry name" value="AMPK1_CBM"/>
</dbReference>